<proteinExistence type="predicted"/>
<accession>A0A2N3LB42</accession>
<keyword evidence="3" id="KW-1185">Reference proteome</keyword>
<feature type="domain" description="Methyltransferase type 11" evidence="1">
    <location>
        <begin position="158"/>
        <end position="209"/>
    </location>
</feature>
<dbReference type="Gene3D" id="3.40.50.150">
    <property type="entry name" value="Vaccinia Virus protein VP39"/>
    <property type="match status" value="1"/>
</dbReference>
<evidence type="ECO:0000313" key="2">
    <source>
        <dbReference type="EMBL" id="PKR60051.1"/>
    </source>
</evidence>
<dbReference type="EMBL" id="NXGX01000001">
    <property type="protein sequence ID" value="PKR60051.1"/>
    <property type="molecule type" value="Genomic_DNA"/>
</dbReference>
<dbReference type="SUPFAM" id="SSF53335">
    <property type="entry name" value="S-adenosyl-L-methionine-dependent methyltransferases"/>
    <property type="match status" value="1"/>
</dbReference>
<dbReference type="AlphaFoldDB" id="A0A2N3LB42"/>
<gene>
    <name evidence="2" type="ORF">COO92_01375</name>
</gene>
<dbReference type="InterPro" id="IPR029063">
    <property type="entry name" value="SAM-dependent_MTases_sf"/>
</dbReference>
<evidence type="ECO:0000313" key="3">
    <source>
        <dbReference type="Proteomes" id="UP000233332"/>
    </source>
</evidence>
<dbReference type="InterPro" id="IPR013216">
    <property type="entry name" value="Methyltransf_11"/>
</dbReference>
<dbReference type="Pfam" id="PF08241">
    <property type="entry name" value="Methyltransf_11"/>
    <property type="match status" value="1"/>
</dbReference>
<dbReference type="Proteomes" id="UP000233332">
    <property type="component" value="Unassembled WGS sequence"/>
</dbReference>
<sequence length="286" mass="32792">MAIILIQGRSALFRRQSFLRQFASALYRALRHPAKSPSDHRLFARLMMKPRIFGIYGLIVQSCDRQRIKSTPLPDASDQSAAARAIRHNVTQILNKFVTTSRRVEPIYQIATTPWRDLKDEKLLIIGCRNVLELHQANFAGFRWNNISGLDLFSINPKIMSMNMEDMNGINDASFDVVTMVNTLEYSLKPTQVFDEVNRILRPGGRFVFTYGRHMEEKAVVSPASGEEFVDEPHYYPAAKHVKYLHDIGMKLFWHDEISKENSVGLMQANHRLGFIKQAALLDPPF</sequence>
<evidence type="ECO:0000259" key="1">
    <source>
        <dbReference type="Pfam" id="PF08241"/>
    </source>
</evidence>
<reference evidence="2 3" key="1">
    <citation type="submission" date="2017-09" db="EMBL/GenBank/DDBJ databases">
        <title>Biodiversity and function of Thalassospira species in the particle-attached aromatic-hydrocarbon-degrading consortia from the surface seawater of the China South Sea.</title>
        <authorList>
            <person name="Dong C."/>
            <person name="Lai Q."/>
            <person name="Shao Z."/>
        </authorList>
    </citation>
    <scope>NUCLEOTIDE SEQUENCE [LARGE SCALE GENOMIC DNA]</scope>
    <source>
        <strain evidence="2 3">139Z-12</strain>
    </source>
</reference>
<dbReference type="GO" id="GO:0008757">
    <property type="term" value="F:S-adenosylmethionine-dependent methyltransferase activity"/>
    <property type="evidence" value="ECO:0007669"/>
    <property type="project" value="InterPro"/>
</dbReference>
<dbReference type="CDD" id="cd02440">
    <property type="entry name" value="AdoMet_MTases"/>
    <property type="match status" value="1"/>
</dbReference>
<comment type="caution">
    <text evidence="2">The sequence shown here is derived from an EMBL/GenBank/DDBJ whole genome shotgun (WGS) entry which is preliminary data.</text>
</comment>
<organism evidence="2 3">
    <name type="scientific">Thalassospira lohafexi</name>
    <dbReference type="NCBI Taxonomy" id="744227"/>
    <lineage>
        <taxon>Bacteria</taxon>
        <taxon>Pseudomonadati</taxon>
        <taxon>Pseudomonadota</taxon>
        <taxon>Alphaproteobacteria</taxon>
        <taxon>Rhodospirillales</taxon>
        <taxon>Thalassospiraceae</taxon>
        <taxon>Thalassospira</taxon>
    </lineage>
</organism>
<name>A0A2N3LB42_9PROT</name>
<protein>
    <recommendedName>
        <fullName evidence="1">Methyltransferase type 11 domain-containing protein</fullName>
    </recommendedName>
</protein>